<protein>
    <submittedName>
        <fullName evidence="1">Uncharacterized protein</fullName>
    </submittedName>
</protein>
<sequence length="168" mass="18800">MQSAERLKLLGSFVFLPACRGIFFFDPSVAISPVQSRWTPCPCCSAQSNQMEINLSSGVLPAPSGTPLVEYHAPVQQTISTTSQSVYQQQLQRYNCCCCWLLDGHRSAQVHTTKAHAPTWPRAMAASCCCCCFSFRSGAQQRKKQSKRSIPFLSYLPNRDDRRPCTDR</sequence>
<proteinExistence type="predicted"/>
<dbReference type="Proteomes" id="UP000243499">
    <property type="component" value="Chromosome 2"/>
</dbReference>
<name>A0A2S3H547_9POAL</name>
<evidence type="ECO:0000313" key="1">
    <source>
        <dbReference type="EMBL" id="PAN15567.1"/>
    </source>
</evidence>
<organism evidence="1">
    <name type="scientific">Panicum hallii</name>
    <dbReference type="NCBI Taxonomy" id="206008"/>
    <lineage>
        <taxon>Eukaryota</taxon>
        <taxon>Viridiplantae</taxon>
        <taxon>Streptophyta</taxon>
        <taxon>Embryophyta</taxon>
        <taxon>Tracheophyta</taxon>
        <taxon>Spermatophyta</taxon>
        <taxon>Magnoliopsida</taxon>
        <taxon>Liliopsida</taxon>
        <taxon>Poales</taxon>
        <taxon>Poaceae</taxon>
        <taxon>PACMAD clade</taxon>
        <taxon>Panicoideae</taxon>
        <taxon>Panicodae</taxon>
        <taxon>Paniceae</taxon>
        <taxon>Panicinae</taxon>
        <taxon>Panicum</taxon>
        <taxon>Panicum sect. Panicum</taxon>
    </lineage>
</organism>
<dbReference type="Gramene" id="PAN15567">
    <property type="protein sequence ID" value="PAN15567"/>
    <property type="gene ID" value="PAHAL_2G498200"/>
</dbReference>
<reference evidence="1" key="1">
    <citation type="submission" date="2018-04" db="EMBL/GenBank/DDBJ databases">
        <title>WGS assembly of Panicum hallii.</title>
        <authorList>
            <person name="Lovell J."/>
            <person name="Jenkins J."/>
            <person name="Lowry D."/>
            <person name="Mamidi S."/>
            <person name="Sreedasyam A."/>
            <person name="Weng X."/>
            <person name="Barry K."/>
            <person name="Bonette J."/>
            <person name="Campitelli B."/>
            <person name="Daum C."/>
            <person name="Gordon S."/>
            <person name="Gould B."/>
            <person name="Lipzen A."/>
            <person name="Macqueen A."/>
            <person name="Palacio-Mejia J."/>
            <person name="Plott C."/>
            <person name="Shakirov E."/>
            <person name="Shu S."/>
            <person name="Yoshinaga Y."/>
            <person name="Zane M."/>
            <person name="Rokhsar D."/>
            <person name="Grimwood J."/>
            <person name="Schmutz J."/>
            <person name="Juenger T."/>
        </authorList>
    </citation>
    <scope>NUCLEOTIDE SEQUENCE [LARGE SCALE GENOMIC DNA]</scope>
    <source>
        <strain evidence="1">FIL2</strain>
    </source>
</reference>
<gene>
    <name evidence="1" type="ORF">PAHAL_2G498200</name>
</gene>
<dbReference type="EMBL" id="CM008047">
    <property type="protein sequence ID" value="PAN15567.1"/>
    <property type="molecule type" value="Genomic_DNA"/>
</dbReference>
<accession>A0A2S3H547</accession>
<dbReference type="AlphaFoldDB" id="A0A2S3H547"/>